<dbReference type="GO" id="GO:0031047">
    <property type="term" value="P:regulatory ncRNA-mediated gene silencing"/>
    <property type="evidence" value="ECO:0007669"/>
    <property type="project" value="InterPro"/>
</dbReference>
<sequence length="523" mass="59055">MSAEQDKAQASTGSLRFPPFPRPPSGVSITPFAEFKERGIKKHCGLNNPEIDTEGIRTVAIRIADYDRDRDYCKTRSIFQQETPHIKRTFTRPPAMSKEWWNEWKVEEPKRRVYRSYDVSIDPSNRLTDASREFSESRRHVWPPMHNKTSIRDMWVQFCLFSGLQFEHPIWQRTDRPAPPDDDDDSDPENQSPQAADQPKKRVIMHMPYAVWGEPQKVDSDEAVRALYDAASDRRVKTLASFVTDPAHGTAVFLSSHMIDQAFIFYNHLLDGTPRLLRFFYDFILRNNVFREPKLRSGFERAIEVADRAFVELPATAALARALPDKFSVGCTKAFPQPTADPVDAINVLLKGGAVLAEDISADEWGPTDGWDGPSTAQWDSQETDYLAEILGDEAACDLQLSYTRGTTERSMRRIADVKPPVASAFAGRLARVELAPWPDYHPFDPADNIGERIYSRPEVDGNAACATKDIVLLVEPAVADRLIVGMGIGGTWVQLVPTDSTQGADYWYVEAMKKSIPSYYTC</sequence>
<proteinExistence type="predicted"/>
<dbReference type="Proteomes" id="UP000320762">
    <property type="component" value="Unassembled WGS sequence"/>
</dbReference>
<dbReference type="AlphaFoldDB" id="A0A550CRP4"/>
<feature type="region of interest" description="Disordered" evidence="1">
    <location>
        <begin position="171"/>
        <end position="200"/>
    </location>
</feature>
<organism evidence="2 3">
    <name type="scientific">Schizophyllum amplum</name>
    <dbReference type="NCBI Taxonomy" id="97359"/>
    <lineage>
        <taxon>Eukaryota</taxon>
        <taxon>Fungi</taxon>
        <taxon>Dikarya</taxon>
        <taxon>Basidiomycota</taxon>
        <taxon>Agaricomycotina</taxon>
        <taxon>Agaricomycetes</taxon>
        <taxon>Agaricomycetidae</taxon>
        <taxon>Agaricales</taxon>
        <taxon>Schizophyllaceae</taxon>
        <taxon>Schizophyllum</taxon>
    </lineage>
</organism>
<dbReference type="Pfam" id="PF09692">
    <property type="entry name" value="Arb1"/>
    <property type="match status" value="1"/>
</dbReference>
<comment type="caution">
    <text evidence="2">The sequence shown here is derived from an EMBL/GenBank/DDBJ whole genome shotgun (WGS) entry which is preliminary data.</text>
</comment>
<dbReference type="GO" id="GO:0033167">
    <property type="term" value="C:ARC complex"/>
    <property type="evidence" value="ECO:0007669"/>
    <property type="project" value="InterPro"/>
</dbReference>
<evidence type="ECO:0000313" key="2">
    <source>
        <dbReference type="EMBL" id="TRM67462.1"/>
    </source>
</evidence>
<name>A0A550CRP4_9AGAR</name>
<evidence type="ECO:0000313" key="3">
    <source>
        <dbReference type="Proteomes" id="UP000320762"/>
    </source>
</evidence>
<dbReference type="OrthoDB" id="435402at2759"/>
<reference evidence="2 3" key="1">
    <citation type="journal article" date="2019" name="New Phytol.">
        <title>Comparative genomics reveals unique wood-decay strategies and fruiting body development in the Schizophyllaceae.</title>
        <authorList>
            <person name="Almasi E."/>
            <person name="Sahu N."/>
            <person name="Krizsan K."/>
            <person name="Balint B."/>
            <person name="Kovacs G.M."/>
            <person name="Kiss B."/>
            <person name="Cseklye J."/>
            <person name="Drula E."/>
            <person name="Henrissat B."/>
            <person name="Nagy I."/>
            <person name="Chovatia M."/>
            <person name="Adam C."/>
            <person name="LaButti K."/>
            <person name="Lipzen A."/>
            <person name="Riley R."/>
            <person name="Grigoriev I.V."/>
            <person name="Nagy L.G."/>
        </authorList>
    </citation>
    <scope>NUCLEOTIDE SEQUENCE [LARGE SCALE GENOMIC DNA]</scope>
    <source>
        <strain evidence="2 3">NL-1724</strain>
    </source>
</reference>
<accession>A0A550CRP4</accession>
<evidence type="ECO:0000256" key="1">
    <source>
        <dbReference type="SAM" id="MobiDB-lite"/>
    </source>
</evidence>
<feature type="region of interest" description="Disordered" evidence="1">
    <location>
        <begin position="1"/>
        <end position="24"/>
    </location>
</feature>
<gene>
    <name evidence="2" type="ORF">BD626DRAFT_554623</name>
</gene>
<protein>
    <submittedName>
        <fullName evidence="2">Uncharacterized protein</fullName>
    </submittedName>
</protein>
<dbReference type="STRING" id="97359.A0A550CRP4"/>
<keyword evidence="3" id="KW-1185">Reference proteome</keyword>
<dbReference type="EMBL" id="VDMD01000002">
    <property type="protein sequence ID" value="TRM67462.1"/>
    <property type="molecule type" value="Genomic_DNA"/>
</dbReference>
<dbReference type="InterPro" id="IPR018606">
    <property type="entry name" value="Arb1"/>
</dbReference>